<keyword evidence="8" id="KW-0408">Iron</keyword>
<dbReference type="PROSITE" id="PS51003">
    <property type="entry name" value="CYTB_CTER"/>
    <property type="match status" value="1"/>
</dbReference>
<evidence type="ECO:0000256" key="10">
    <source>
        <dbReference type="SAM" id="Phobius"/>
    </source>
</evidence>
<keyword evidence="5" id="KW-0479">Metal-binding</keyword>
<comment type="caution">
    <text evidence="12">The sequence shown here is derived from an EMBL/GenBank/DDBJ whole genome shotgun (WGS) entry which is preliminary data.</text>
</comment>
<dbReference type="InterPro" id="IPR027387">
    <property type="entry name" value="Cytb/b6-like_sf"/>
</dbReference>
<evidence type="ECO:0000256" key="5">
    <source>
        <dbReference type="ARBA" id="ARBA00022723"/>
    </source>
</evidence>
<dbReference type="InterPro" id="IPR005798">
    <property type="entry name" value="Cyt_b/b6_C"/>
</dbReference>
<dbReference type="EMBL" id="AFZX01000006">
    <property type="protein sequence ID" value="EHL09055.1"/>
    <property type="molecule type" value="Genomic_DNA"/>
</dbReference>
<keyword evidence="6" id="KW-0249">Electron transport</keyword>
<dbReference type="GO" id="GO:0016020">
    <property type="term" value="C:membrane"/>
    <property type="evidence" value="ECO:0007669"/>
    <property type="project" value="UniProtKB-SubCell"/>
</dbReference>
<dbReference type="Proteomes" id="UP000004416">
    <property type="component" value="Unassembled WGS sequence"/>
</dbReference>
<keyword evidence="7 10" id="KW-1133">Transmembrane helix</keyword>
<reference evidence="12 13" key="1">
    <citation type="submission" date="2011-08" db="EMBL/GenBank/DDBJ databases">
        <authorList>
            <person name="Weinstock G."/>
            <person name="Sodergren E."/>
            <person name="Clifton S."/>
            <person name="Fulton L."/>
            <person name="Fulton B."/>
            <person name="Courtney L."/>
            <person name="Fronick C."/>
            <person name="Harrison M."/>
            <person name="Strong C."/>
            <person name="Farmer C."/>
            <person name="Delahaunty K."/>
            <person name="Markovic C."/>
            <person name="Hall O."/>
            <person name="Minx P."/>
            <person name="Tomlinson C."/>
            <person name="Mitreva M."/>
            <person name="Hou S."/>
            <person name="Chen J."/>
            <person name="Wollam A."/>
            <person name="Pepin K.H."/>
            <person name="Johnson M."/>
            <person name="Bhonagiri V."/>
            <person name="Zhang X."/>
            <person name="Suruliraj S."/>
            <person name="Warren W."/>
            <person name="Chinwalla A."/>
            <person name="Mardis E.R."/>
            <person name="Wilson R.K."/>
        </authorList>
    </citation>
    <scope>NUCLEOTIDE SEQUENCE [LARGE SCALE GENOMIC DNA]</scope>
    <source>
        <strain evidence="12 13">DP7</strain>
    </source>
</reference>
<keyword evidence="2" id="KW-0813">Transport</keyword>
<keyword evidence="9 10" id="KW-0472">Membrane</keyword>
<protein>
    <recommendedName>
        <fullName evidence="11">Cytochrome b/b6 C-terminal region profile domain-containing protein</fullName>
    </recommendedName>
</protein>
<evidence type="ECO:0000313" key="13">
    <source>
        <dbReference type="Proteomes" id="UP000004416"/>
    </source>
</evidence>
<dbReference type="Gene3D" id="1.20.810.10">
    <property type="entry name" value="Cytochrome Bc1 Complex, Chain C"/>
    <property type="match status" value="1"/>
</dbReference>
<proteinExistence type="predicted"/>
<keyword evidence="4 10" id="KW-0812">Transmembrane</keyword>
<dbReference type="AlphaFoldDB" id="G9XH18"/>
<feature type="transmembrane region" description="Helical" evidence="10">
    <location>
        <begin position="110"/>
        <end position="131"/>
    </location>
</feature>
<comment type="subcellular location">
    <subcellularLocation>
        <location evidence="1">Membrane</location>
        <topology evidence="1">Multi-pass membrane protein</topology>
    </subcellularLocation>
</comment>
<dbReference type="GO" id="GO:0046872">
    <property type="term" value="F:metal ion binding"/>
    <property type="evidence" value="ECO:0007669"/>
    <property type="project" value="UniProtKB-KW"/>
</dbReference>
<evidence type="ECO:0000313" key="12">
    <source>
        <dbReference type="EMBL" id="EHL09055.1"/>
    </source>
</evidence>
<evidence type="ECO:0000256" key="6">
    <source>
        <dbReference type="ARBA" id="ARBA00022982"/>
    </source>
</evidence>
<dbReference type="Pfam" id="PF00032">
    <property type="entry name" value="Cytochrom_B_C"/>
    <property type="match status" value="1"/>
</dbReference>
<evidence type="ECO:0000256" key="7">
    <source>
        <dbReference type="ARBA" id="ARBA00022989"/>
    </source>
</evidence>
<evidence type="ECO:0000256" key="8">
    <source>
        <dbReference type="ARBA" id="ARBA00023004"/>
    </source>
</evidence>
<dbReference type="GO" id="GO:0009055">
    <property type="term" value="F:electron transfer activity"/>
    <property type="evidence" value="ECO:0007669"/>
    <property type="project" value="InterPro"/>
</dbReference>
<feature type="transmembrane region" description="Helical" evidence="10">
    <location>
        <begin position="21"/>
        <end position="43"/>
    </location>
</feature>
<evidence type="ECO:0000256" key="4">
    <source>
        <dbReference type="ARBA" id="ARBA00022692"/>
    </source>
</evidence>
<organism evidence="12 13">
    <name type="scientific">Desulfitobacterium hafniense DP7</name>
    <dbReference type="NCBI Taxonomy" id="537010"/>
    <lineage>
        <taxon>Bacteria</taxon>
        <taxon>Bacillati</taxon>
        <taxon>Bacillota</taxon>
        <taxon>Clostridia</taxon>
        <taxon>Eubacteriales</taxon>
        <taxon>Desulfitobacteriaceae</taxon>
        <taxon>Desulfitobacterium</taxon>
    </lineage>
</organism>
<evidence type="ECO:0000256" key="2">
    <source>
        <dbReference type="ARBA" id="ARBA00022448"/>
    </source>
</evidence>
<feature type="domain" description="Cytochrome b/b6 C-terminal region profile" evidence="11">
    <location>
        <begin position="7"/>
        <end position="133"/>
    </location>
</feature>
<name>G9XH18_DESHA</name>
<evidence type="ECO:0000259" key="11">
    <source>
        <dbReference type="PROSITE" id="PS51003"/>
    </source>
</evidence>
<dbReference type="HOGENOM" id="CLU_2000215_0_0_9"/>
<evidence type="ECO:0000256" key="9">
    <source>
        <dbReference type="ARBA" id="ARBA00023136"/>
    </source>
</evidence>
<evidence type="ECO:0000256" key="3">
    <source>
        <dbReference type="ARBA" id="ARBA00022617"/>
    </source>
</evidence>
<dbReference type="SUPFAM" id="SSF81648">
    <property type="entry name" value="a domain/subunit of cytochrome bc1 complex (Ubiquinol-cytochrome c reductase)"/>
    <property type="match status" value="1"/>
</dbReference>
<dbReference type="PATRIC" id="fig|537010.4.peg.227"/>
<dbReference type="GO" id="GO:0016491">
    <property type="term" value="F:oxidoreductase activity"/>
    <property type="evidence" value="ECO:0007669"/>
    <property type="project" value="InterPro"/>
</dbReference>
<dbReference type="InterPro" id="IPR036150">
    <property type="entry name" value="Cyt_b/b6_C_sf"/>
</dbReference>
<feature type="transmembrane region" description="Helical" evidence="10">
    <location>
        <begin position="75"/>
        <end position="98"/>
    </location>
</feature>
<accession>G9XH18</accession>
<sequence length="133" mass="14892">MIMDINKKELDKDTVPFFPNHLTTEVSVALGILGVVFFLAGVIPKDLGPPANPVMTPAHIEPDWYFMWLFGLLKIVPQLLGLLIPALLVVGVILLPWLDKSTSRRPEERPWVIIGAEIVLILMVVLTYIALHF</sequence>
<gene>
    <name evidence="12" type="ORF">HMPREF0322_00241</name>
</gene>
<evidence type="ECO:0000256" key="1">
    <source>
        <dbReference type="ARBA" id="ARBA00004141"/>
    </source>
</evidence>
<keyword evidence="3" id="KW-0349">Heme</keyword>